<dbReference type="InterPro" id="IPR003599">
    <property type="entry name" value="Ig_sub"/>
</dbReference>
<dbReference type="Ensembl" id="ENSMMMT00000005388.1">
    <property type="protein sequence ID" value="ENSMMMP00000004736.1"/>
    <property type="gene ID" value="ENSMMMG00000004246.1"/>
</dbReference>
<dbReference type="GO" id="GO:0016323">
    <property type="term" value="C:basolateral plasma membrane"/>
    <property type="evidence" value="ECO:0007669"/>
    <property type="project" value="Ensembl"/>
</dbReference>
<organism evidence="12 13">
    <name type="scientific">Marmota marmota marmota</name>
    <name type="common">Alpine marmot</name>
    <dbReference type="NCBI Taxonomy" id="9994"/>
    <lineage>
        <taxon>Eukaryota</taxon>
        <taxon>Metazoa</taxon>
        <taxon>Chordata</taxon>
        <taxon>Craniata</taxon>
        <taxon>Vertebrata</taxon>
        <taxon>Euteleostomi</taxon>
        <taxon>Mammalia</taxon>
        <taxon>Eutheria</taxon>
        <taxon>Euarchontoglires</taxon>
        <taxon>Glires</taxon>
        <taxon>Rodentia</taxon>
        <taxon>Sciuromorpha</taxon>
        <taxon>Sciuridae</taxon>
        <taxon>Xerinae</taxon>
        <taxon>Marmotini</taxon>
        <taxon>Marmota</taxon>
    </lineage>
</organism>
<dbReference type="PANTHER" id="PTHR11860:SF62">
    <property type="entry name" value="CMRF35-LIKE MOLECULE 9"/>
    <property type="match status" value="1"/>
</dbReference>
<reference evidence="12" key="2">
    <citation type="submission" date="2025-09" db="UniProtKB">
        <authorList>
            <consortium name="Ensembl"/>
        </authorList>
    </citation>
    <scope>IDENTIFICATION</scope>
</reference>
<dbReference type="Proteomes" id="UP000694407">
    <property type="component" value="Unplaced"/>
</dbReference>
<dbReference type="SMART" id="SM00409">
    <property type="entry name" value="IG"/>
    <property type="match status" value="1"/>
</dbReference>
<feature type="transmembrane region" description="Helical" evidence="9">
    <location>
        <begin position="253"/>
        <end position="277"/>
    </location>
</feature>
<evidence type="ECO:0000256" key="6">
    <source>
        <dbReference type="ARBA" id="ARBA00023157"/>
    </source>
</evidence>
<evidence type="ECO:0000256" key="9">
    <source>
        <dbReference type="SAM" id="Phobius"/>
    </source>
</evidence>
<protein>
    <submittedName>
        <fullName evidence="12">CD300 molecule like family member g</fullName>
    </submittedName>
</protein>
<dbReference type="CDD" id="cd05716">
    <property type="entry name" value="IgV_pIgR_like"/>
    <property type="match status" value="1"/>
</dbReference>
<feature type="region of interest" description="Disordered" evidence="8">
    <location>
        <begin position="172"/>
        <end position="242"/>
    </location>
</feature>
<dbReference type="InterPro" id="IPR013783">
    <property type="entry name" value="Ig-like_fold"/>
</dbReference>
<name>A0A8C5YVV8_MARMA</name>
<keyword evidence="13" id="KW-1185">Reference proteome</keyword>
<dbReference type="PROSITE" id="PS50835">
    <property type="entry name" value="IG_LIKE"/>
    <property type="match status" value="1"/>
</dbReference>
<feature type="signal peptide" evidence="10">
    <location>
        <begin position="1"/>
        <end position="18"/>
    </location>
</feature>
<feature type="chain" id="PRO_5034994339" evidence="10">
    <location>
        <begin position="19"/>
        <end position="377"/>
    </location>
</feature>
<dbReference type="GeneTree" id="ENSGT00940000162429"/>
<dbReference type="PANTHER" id="PTHR11860">
    <property type="entry name" value="POLYMERIC-IMMUNOGLOBULIN RECEPTOR"/>
    <property type="match status" value="1"/>
</dbReference>
<dbReference type="InterPro" id="IPR007110">
    <property type="entry name" value="Ig-like_dom"/>
</dbReference>
<evidence type="ECO:0000256" key="8">
    <source>
        <dbReference type="SAM" id="MobiDB-lite"/>
    </source>
</evidence>
<dbReference type="GO" id="GO:0001791">
    <property type="term" value="F:IgM binding"/>
    <property type="evidence" value="ECO:0007669"/>
    <property type="project" value="Ensembl"/>
</dbReference>
<keyword evidence="3 10" id="KW-0732">Signal</keyword>
<reference evidence="12" key="1">
    <citation type="submission" date="2025-08" db="UniProtKB">
        <authorList>
            <consortium name="Ensembl"/>
        </authorList>
    </citation>
    <scope>IDENTIFICATION</scope>
</reference>
<comment type="subcellular location">
    <subcellularLocation>
        <location evidence="1">Cell membrane</location>
        <topology evidence="1">Single-pass type I membrane protein</topology>
    </subcellularLocation>
</comment>
<feature type="compositionally biased region" description="Polar residues" evidence="8">
    <location>
        <begin position="172"/>
        <end position="185"/>
    </location>
</feature>
<gene>
    <name evidence="12" type="primary">CD300LG</name>
</gene>
<evidence type="ECO:0000256" key="7">
    <source>
        <dbReference type="ARBA" id="ARBA00023170"/>
    </source>
</evidence>
<dbReference type="InterPro" id="IPR050671">
    <property type="entry name" value="CD300_family_receptors"/>
</dbReference>
<accession>A0A8C5YVV8</accession>
<keyword evidence="4" id="KW-0391">Immunity</keyword>
<sequence>MRPVVLLWSCLMLPGYEALKGPKDISGFEGDTVSLKCTYGKEERERKKYWCKQIGFLVSRCSSTIYSGEDGQEITQGRVSICDNPQELAFTVTLRDLTLQDAGKYWCGADKLGFDETFLVSLTVFPGPCCPPSPTLFLQPLSTASLQPQAKARQTQPPALTPPDLHLAVTTAKQGKTGTEASPVTGTVPWQHAGTHTTGTSPHAGTSAHTATSPHAGSSRPPMPLDSTLAEDTSPVPISHSSRSRVSIPMVRILAPVLVLLSLLLAAGLIASGSLLLRWRKKAQLALETQKNEKVHLPTLPLGTSWVPEEAVINLSGPTEPLTSPESSASPYKETLCLNQTTEEPEAPSLDPTESTIPEPLPLMSEEELGFSKFISV</sequence>
<dbReference type="SUPFAM" id="SSF48726">
    <property type="entry name" value="Immunoglobulin"/>
    <property type="match status" value="1"/>
</dbReference>
<dbReference type="AlphaFoldDB" id="A0A8C5YVV8"/>
<evidence type="ECO:0000256" key="2">
    <source>
        <dbReference type="ARBA" id="ARBA00022692"/>
    </source>
</evidence>
<dbReference type="InterPro" id="IPR036179">
    <property type="entry name" value="Ig-like_dom_sf"/>
</dbReference>
<evidence type="ECO:0000256" key="5">
    <source>
        <dbReference type="ARBA" id="ARBA00023136"/>
    </source>
</evidence>
<keyword evidence="2 9" id="KW-0812">Transmembrane</keyword>
<feature type="compositionally biased region" description="Polar residues" evidence="8">
    <location>
        <begin position="194"/>
        <end position="216"/>
    </location>
</feature>
<evidence type="ECO:0000256" key="1">
    <source>
        <dbReference type="ARBA" id="ARBA00004251"/>
    </source>
</evidence>
<dbReference type="FunFam" id="2.60.40.10:FF:000370">
    <property type="entry name" value="CMRF35-like molecule 1"/>
    <property type="match status" value="1"/>
</dbReference>
<evidence type="ECO:0000256" key="3">
    <source>
        <dbReference type="ARBA" id="ARBA00022729"/>
    </source>
</evidence>
<keyword evidence="9" id="KW-1133">Transmembrane helix</keyword>
<dbReference type="Gene3D" id="2.60.40.10">
    <property type="entry name" value="Immunoglobulins"/>
    <property type="match status" value="1"/>
</dbReference>
<dbReference type="Pfam" id="PF07686">
    <property type="entry name" value="V-set"/>
    <property type="match status" value="1"/>
</dbReference>
<dbReference type="GO" id="GO:0004888">
    <property type="term" value="F:transmembrane signaling receptor activity"/>
    <property type="evidence" value="ECO:0007669"/>
    <property type="project" value="TreeGrafter"/>
</dbReference>
<dbReference type="InterPro" id="IPR013106">
    <property type="entry name" value="Ig_V-set"/>
</dbReference>
<keyword evidence="5 9" id="KW-0472">Membrane</keyword>
<evidence type="ECO:0000313" key="13">
    <source>
        <dbReference type="Proteomes" id="UP000694407"/>
    </source>
</evidence>
<feature type="region of interest" description="Disordered" evidence="8">
    <location>
        <begin position="341"/>
        <end position="360"/>
    </location>
</feature>
<evidence type="ECO:0000313" key="12">
    <source>
        <dbReference type="Ensembl" id="ENSMMMP00000004736.1"/>
    </source>
</evidence>
<dbReference type="GO" id="GO:0016324">
    <property type="term" value="C:apical plasma membrane"/>
    <property type="evidence" value="ECO:0007669"/>
    <property type="project" value="Ensembl"/>
</dbReference>
<dbReference type="GO" id="GO:0002376">
    <property type="term" value="P:immune system process"/>
    <property type="evidence" value="ECO:0007669"/>
    <property type="project" value="UniProtKB-KW"/>
</dbReference>
<dbReference type="GO" id="GO:0002414">
    <property type="term" value="P:immunoglobulin transcytosis in epithelial cells"/>
    <property type="evidence" value="ECO:0007669"/>
    <property type="project" value="Ensembl"/>
</dbReference>
<evidence type="ECO:0000256" key="10">
    <source>
        <dbReference type="SAM" id="SignalP"/>
    </source>
</evidence>
<proteinExistence type="predicted"/>
<evidence type="ECO:0000259" key="11">
    <source>
        <dbReference type="PROSITE" id="PS50835"/>
    </source>
</evidence>
<keyword evidence="6" id="KW-1015">Disulfide bond</keyword>
<evidence type="ECO:0000256" key="4">
    <source>
        <dbReference type="ARBA" id="ARBA00022859"/>
    </source>
</evidence>
<feature type="domain" description="Ig-like" evidence="11">
    <location>
        <begin position="14"/>
        <end position="121"/>
    </location>
</feature>
<keyword evidence="7" id="KW-0675">Receptor</keyword>